<dbReference type="CDD" id="cd13653">
    <property type="entry name" value="PBP2_phosphate_like_1"/>
    <property type="match status" value="1"/>
</dbReference>
<evidence type="ECO:0000256" key="5">
    <source>
        <dbReference type="ARBA" id="ARBA00022448"/>
    </source>
</evidence>
<comment type="subcellular location">
    <subcellularLocation>
        <location evidence="2 12">Cell membrane</location>
        <topology evidence="2 12">Lipid-anchor</topology>
    </subcellularLocation>
</comment>
<evidence type="ECO:0000256" key="11">
    <source>
        <dbReference type="ARBA" id="ARBA00023288"/>
    </source>
</evidence>
<evidence type="ECO:0000256" key="12">
    <source>
        <dbReference type="RuleBase" id="RU367119"/>
    </source>
</evidence>
<dbReference type="InterPro" id="IPR024370">
    <property type="entry name" value="PBP_domain"/>
</dbReference>
<sequence length="303" mass="31676">MEKLLMKKKILVGLITAGALLTLAACGSSNGSSSSSSSSSDKALSGKIIAGGSTALQPLAQQSSTEFMAKNTGVQVTVQGGGSGVGLTQVAAGSFQIGNSDIFAEEKSGIDASAITDHKVAVVGFAPIVNAKIDVKNLTSQQLQDVFTGKVTNWKDVGGSDQKITVIGRTEGSGTRVNFDKFALGGATEVKGPTQDASGSVVQMVGQTPGAISYVALSYVDTSKDIKDISIDGVEPTEANVVTNDYKVWSYEHMYTNTKKETAADKAFIKYVAENNKDIKKLGYIPISDMKVERDADGNITKK</sequence>
<evidence type="ECO:0000256" key="1">
    <source>
        <dbReference type="ARBA" id="ARBA00002841"/>
    </source>
</evidence>
<dbReference type="PROSITE" id="PS51257">
    <property type="entry name" value="PROKAR_LIPOPROTEIN"/>
    <property type="match status" value="1"/>
</dbReference>
<evidence type="ECO:0000259" key="13">
    <source>
        <dbReference type="Pfam" id="PF12849"/>
    </source>
</evidence>
<dbReference type="GO" id="GO:0042301">
    <property type="term" value="F:phosphate ion binding"/>
    <property type="evidence" value="ECO:0007669"/>
    <property type="project" value="UniProtKB-UniRule"/>
</dbReference>
<comment type="function">
    <text evidence="1">Part of the ABC transporter complex PstSACB involved in phosphate import.</text>
</comment>
<evidence type="ECO:0000256" key="10">
    <source>
        <dbReference type="ARBA" id="ARBA00023139"/>
    </source>
</evidence>
<keyword evidence="7 12" id="KW-0592">Phosphate transport</keyword>
<dbReference type="GO" id="GO:0006817">
    <property type="term" value="P:phosphate ion transport"/>
    <property type="evidence" value="ECO:0007669"/>
    <property type="project" value="UniProtKB-UniRule"/>
</dbReference>
<evidence type="ECO:0000256" key="6">
    <source>
        <dbReference type="ARBA" id="ARBA00022475"/>
    </source>
</evidence>
<evidence type="ECO:0000313" key="15">
    <source>
        <dbReference type="Proteomes" id="UP000031847"/>
    </source>
</evidence>
<keyword evidence="9" id="KW-0472">Membrane</keyword>
<keyword evidence="8 12" id="KW-0732">Signal</keyword>
<dbReference type="InterPro" id="IPR011862">
    <property type="entry name" value="Phos-bd"/>
</dbReference>
<dbReference type="GO" id="GO:0005886">
    <property type="term" value="C:plasma membrane"/>
    <property type="evidence" value="ECO:0007669"/>
    <property type="project" value="UniProtKB-SubCell"/>
</dbReference>
<keyword evidence="10 12" id="KW-0564">Palmitate</keyword>
<reference evidence="14 15" key="1">
    <citation type="submission" date="2015-01" db="EMBL/GenBank/DDBJ databases">
        <title>Lactococcus lactis subsp.lactis JCM 5805 whole genome shotgun sequence.</title>
        <authorList>
            <person name="Fujii T."/>
            <person name="Tomita Y."/>
            <person name="Ikushima S."/>
            <person name="Fujiwara D."/>
        </authorList>
    </citation>
    <scope>NUCLEOTIDE SEQUENCE [LARGE SCALE GENOMIC DNA]</scope>
    <source>
        <strain evidence="14 15">JCM 5805</strain>
    </source>
</reference>
<feature type="signal peptide" evidence="12">
    <location>
        <begin position="1"/>
        <end position="24"/>
    </location>
</feature>
<feature type="domain" description="PBP" evidence="13">
    <location>
        <begin position="40"/>
        <end position="274"/>
    </location>
</feature>
<dbReference type="SUPFAM" id="SSF53850">
    <property type="entry name" value="Periplasmic binding protein-like II"/>
    <property type="match status" value="1"/>
</dbReference>
<evidence type="ECO:0000256" key="2">
    <source>
        <dbReference type="ARBA" id="ARBA00004193"/>
    </source>
</evidence>
<dbReference type="PANTHER" id="PTHR30570">
    <property type="entry name" value="PERIPLASMIC PHOSPHATE BINDING COMPONENT OF PHOSPHATE ABC TRANSPORTER"/>
    <property type="match status" value="1"/>
</dbReference>
<dbReference type="EMBL" id="BBSI01000033">
    <property type="protein sequence ID" value="GAM81073.1"/>
    <property type="molecule type" value="Genomic_DNA"/>
</dbReference>
<feature type="chain" id="PRO_5039759763" description="Phosphate-binding protein" evidence="12">
    <location>
        <begin position="25"/>
        <end position="303"/>
    </location>
</feature>
<dbReference type="Pfam" id="PF12849">
    <property type="entry name" value="PBP_like_2"/>
    <property type="match status" value="1"/>
</dbReference>
<evidence type="ECO:0000256" key="7">
    <source>
        <dbReference type="ARBA" id="ARBA00022592"/>
    </source>
</evidence>
<name>A0A0B8R1L6_LACLL</name>
<accession>A0A0B8R1L6</accession>
<organism evidence="14 15">
    <name type="scientific">Lactococcus lactis subsp. lactis</name>
    <name type="common">Streptococcus lactis</name>
    <dbReference type="NCBI Taxonomy" id="1360"/>
    <lineage>
        <taxon>Bacteria</taxon>
        <taxon>Bacillati</taxon>
        <taxon>Bacillota</taxon>
        <taxon>Bacilli</taxon>
        <taxon>Lactobacillales</taxon>
        <taxon>Streptococcaceae</taxon>
        <taxon>Lactococcus</taxon>
    </lineage>
</organism>
<proteinExistence type="inferred from homology"/>
<evidence type="ECO:0000256" key="3">
    <source>
        <dbReference type="ARBA" id="ARBA00008725"/>
    </source>
</evidence>
<dbReference type="NCBIfam" id="TIGR02136">
    <property type="entry name" value="ptsS_2"/>
    <property type="match status" value="1"/>
</dbReference>
<comment type="similarity">
    <text evidence="3 12">Belongs to the PstS family.</text>
</comment>
<dbReference type="PANTHER" id="PTHR30570:SF4">
    <property type="entry name" value="PHOSPHATE-BINDING PROTEIN PSTS 1"/>
    <property type="match status" value="1"/>
</dbReference>
<evidence type="ECO:0000256" key="8">
    <source>
        <dbReference type="ARBA" id="ARBA00022729"/>
    </source>
</evidence>
<comment type="function">
    <text evidence="12">Involved in the system for phosphate transport across the cytoplasmic membrane.</text>
</comment>
<dbReference type="Gene3D" id="3.40.190.10">
    <property type="entry name" value="Periplasmic binding protein-like II"/>
    <property type="match status" value="2"/>
</dbReference>
<evidence type="ECO:0000313" key="14">
    <source>
        <dbReference type="EMBL" id="GAM81073.1"/>
    </source>
</evidence>
<keyword evidence="6 12" id="KW-1003">Cell membrane</keyword>
<comment type="caution">
    <text evidence="14">The sequence shown here is derived from an EMBL/GenBank/DDBJ whole genome shotgun (WGS) entry which is preliminary data.</text>
</comment>
<keyword evidence="5 12" id="KW-0813">Transport</keyword>
<dbReference type="AlphaFoldDB" id="A0A0B8R1L6"/>
<comment type="subunit">
    <text evidence="4 12">The complex is composed of two ATP-binding proteins (PstB), two transmembrane proteins (PstC and PstA) and a solute-binding protein (PstS).</text>
</comment>
<protein>
    <recommendedName>
        <fullName evidence="12">Phosphate-binding protein</fullName>
    </recommendedName>
</protein>
<evidence type="ECO:0000256" key="4">
    <source>
        <dbReference type="ARBA" id="ARBA00011529"/>
    </source>
</evidence>
<dbReference type="Proteomes" id="UP000031847">
    <property type="component" value="Unassembled WGS sequence"/>
</dbReference>
<gene>
    <name evidence="14" type="ORF">JCM5805K_2190</name>
</gene>
<keyword evidence="11 12" id="KW-0449">Lipoprotein</keyword>
<dbReference type="InterPro" id="IPR050811">
    <property type="entry name" value="Phosphate_ABC_transporter"/>
</dbReference>
<evidence type="ECO:0000256" key="9">
    <source>
        <dbReference type="ARBA" id="ARBA00023136"/>
    </source>
</evidence>